<keyword evidence="3" id="KW-0418">Kinase</keyword>
<evidence type="ECO:0000313" key="11">
    <source>
        <dbReference type="Proteomes" id="UP000050164"/>
    </source>
</evidence>
<dbReference type="EMBL" id="CNFT01000183">
    <property type="protein sequence ID" value="CKR29915.1"/>
    <property type="molecule type" value="Genomic_DNA"/>
</dbReference>
<evidence type="ECO:0000259" key="6">
    <source>
        <dbReference type="Pfam" id="PF00288"/>
    </source>
</evidence>
<dbReference type="SUPFAM" id="SSF54211">
    <property type="entry name" value="Ribosomal protein S5 domain 2-like"/>
    <property type="match status" value="1"/>
</dbReference>
<evidence type="ECO:0000256" key="3">
    <source>
        <dbReference type="ARBA" id="ARBA00022777"/>
    </source>
</evidence>
<keyword evidence="1" id="KW-0808">Transferase</keyword>
<protein>
    <submittedName>
        <fullName evidence="9">LmbP protein</fullName>
    </submittedName>
</protein>
<sequence>MEPYSSQFGGRILSVTIDKYAYAFAERGTGDEIAFRSPDRDRAGQASIDDLASLEEDFPLHVAVYRRVIAEFNGGTPFPLQLATQVDAPPGSGLGSSSALVVAMLLTTCALIGSSPGPYELARLAWEIERVDLGMAGGWQDHYAAAFGGFNFMESRPNGEVVVNPLRIRREVIAELEASLLLYFGGVSRLSSEVIADQQRNVVERDADALAATHSICAEALEMKDLLVVGDIPGFADSLLRGWQAKKRTSTRISNPAIEHAYQVAQSSGMVAGKVSGAGGGGFLMMIVDPRRRIEVARSLERECGGSVAPCLFTKGGAVTWHIPESTAPVRRGVADAVASALGNAGILLCAGCVLATSHSTWRVPV</sequence>
<dbReference type="Proteomes" id="UP000050164">
    <property type="component" value="Unassembled WGS sequence"/>
</dbReference>
<dbReference type="InterPro" id="IPR014606">
    <property type="entry name" value="Heptose_7-P_kinase"/>
</dbReference>
<dbReference type="PANTHER" id="PTHR32463">
    <property type="entry name" value="L-FUCOSE KINASE"/>
    <property type="match status" value="1"/>
</dbReference>
<keyword evidence="4" id="KW-0067">ATP-binding</keyword>
<dbReference type="PRINTS" id="PR00960">
    <property type="entry name" value="LMBPPROTEIN"/>
</dbReference>
<organism evidence="9 10">
    <name type="scientific">Mycobacterium tuberculosis</name>
    <dbReference type="NCBI Taxonomy" id="1773"/>
    <lineage>
        <taxon>Bacteria</taxon>
        <taxon>Bacillati</taxon>
        <taxon>Actinomycetota</taxon>
        <taxon>Actinomycetes</taxon>
        <taxon>Mycobacteriales</taxon>
        <taxon>Mycobacteriaceae</taxon>
        <taxon>Mycobacterium</taxon>
        <taxon>Mycobacterium tuberculosis complex</taxon>
    </lineage>
</organism>
<evidence type="ECO:0000256" key="2">
    <source>
        <dbReference type="ARBA" id="ARBA00022741"/>
    </source>
</evidence>
<evidence type="ECO:0000256" key="4">
    <source>
        <dbReference type="ARBA" id="ARBA00022840"/>
    </source>
</evidence>
<dbReference type="GO" id="GO:0050201">
    <property type="term" value="F:fucokinase activity"/>
    <property type="evidence" value="ECO:0007669"/>
    <property type="project" value="TreeGrafter"/>
</dbReference>
<dbReference type="InterPro" id="IPR013750">
    <property type="entry name" value="GHMP_kinase_C_dom"/>
</dbReference>
<dbReference type="Pfam" id="PF08544">
    <property type="entry name" value="GHMP_kinases_C"/>
    <property type="match status" value="1"/>
</dbReference>
<dbReference type="SUPFAM" id="SSF55060">
    <property type="entry name" value="GHMP Kinase, C-terminal domain"/>
    <property type="match status" value="1"/>
</dbReference>
<evidence type="ECO:0000256" key="1">
    <source>
        <dbReference type="ARBA" id="ARBA00022679"/>
    </source>
</evidence>
<evidence type="ECO:0000313" key="10">
    <source>
        <dbReference type="Proteomes" id="UP000044938"/>
    </source>
</evidence>
<dbReference type="Pfam" id="PF00288">
    <property type="entry name" value="GHMP_kinases_N"/>
    <property type="match status" value="1"/>
</dbReference>
<dbReference type="GO" id="GO:0005524">
    <property type="term" value="F:ATP binding"/>
    <property type="evidence" value="ECO:0007669"/>
    <property type="project" value="UniProtKB-KW"/>
</dbReference>
<dbReference type="Gene3D" id="3.30.230.120">
    <property type="match status" value="1"/>
</dbReference>
<evidence type="ECO:0000313" key="8">
    <source>
        <dbReference type="EMBL" id="CKR29915.1"/>
    </source>
</evidence>
<dbReference type="InterPro" id="IPR052203">
    <property type="entry name" value="GHMP_Kinase-Related"/>
</dbReference>
<keyword evidence="2" id="KW-0547">Nucleotide-binding</keyword>
<dbReference type="GO" id="GO:0042352">
    <property type="term" value="P:GDP-L-fucose salvage"/>
    <property type="evidence" value="ECO:0007669"/>
    <property type="project" value="TreeGrafter"/>
</dbReference>
<dbReference type="Proteomes" id="UP000044938">
    <property type="component" value="Unassembled WGS sequence"/>
</dbReference>
<reference evidence="10 11" key="1">
    <citation type="submission" date="2015-03" db="EMBL/GenBank/DDBJ databases">
        <authorList>
            <consortium name="Pathogen Informatics"/>
        </authorList>
    </citation>
    <scope>NUCLEOTIDE SEQUENCE [LARGE SCALE GENOMIC DNA]</scope>
    <source>
        <strain evidence="8 11">Bir 185</strain>
        <strain evidence="9 10">M09401471</strain>
    </source>
</reference>
<dbReference type="InterPro" id="IPR001174">
    <property type="entry name" value="HddA/FKP"/>
</dbReference>
<dbReference type="InterPro" id="IPR020568">
    <property type="entry name" value="Ribosomal_Su5_D2-typ_SF"/>
</dbReference>
<dbReference type="InterPro" id="IPR036554">
    <property type="entry name" value="GHMP_kinase_C_sf"/>
</dbReference>
<dbReference type="EMBL" id="CSAJ01000066">
    <property type="protein sequence ID" value="COV72972.1"/>
    <property type="molecule type" value="Genomic_DNA"/>
</dbReference>
<dbReference type="InterPro" id="IPR006204">
    <property type="entry name" value="GHMP_kinase_N_dom"/>
</dbReference>
<comment type="similarity">
    <text evidence="5">Belongs to the GHMP kinase family.</text>
</comment>
<feature type="domain" description="GHMP kinase C-terminal" evidence="7">
    <location>
        <begin position="224"/>
        <end position="303"/>
    </location>
</feature>
<evidence type="ECO:0000313" key="9">
    <source>
        <dbReference type="EMBL" id="COV72972.1"/>
    </source>
</evidence>
<evidence type="ECO:0000259" key="7">
    <source>
        <dbReference type="Pfam" id="PF08544"/>
    </source>
</evidence>
<dbReference type="AlphaFoldDB" id="A0A655ICY2"/>
<gene>
    <name evidence="9" type="ORF">ERS007720_00810</name>
    <name evidence="8" type="ORF">ERS027659_01100</name>
</gene>
<dbReference type="PANTHER" id="PTHR32463:SF0">
    <property type="entry name" value="L-FUCOSE KINASE"/>
    <property type="match status" value="1"/>
</dbReference>
<evidence type="ECO:0000256" key="5">
    <source>
        <dbReference type="ARBA" id="ARBA00038121"/>
    </source>
</evidence>
<feature type="domain" description="GHMP kinase N-terminal" evidence="6">
    <location>
        <begin position="63"/>
        <end position="149"/>
    </location>
</feature>
<proteinExistence type="inferred from homology"/>
<accession>A0A655ICY2</accession>
<name>A0A655ICY2_MYCTX</name>
<dbReference type="PIRSF" id="PIRSF036406">
    <property type="entry name" value="Hept_kin"/>
    <property type="match status" value="1"/>
</dbReference>